<reference evidence="4 5" key="1">
    <citation type="journal article" date="2013" name="Genome Biol.">
        <title>Draft genome of the mountain pine beetle, Dendroctonus ponderosae Hopkins, a major forest pest.</title>
        <authorList>
            <person name="Keeling C.I."/>
            <person name="Yuen M.M."/>
            <person name="Liao N.Y."/>
            <person name="Docking T.R."/>
            <person name="Chan S.K."/>
            <person name="Taylor G.A."/>
            <person name="Palmquist D.L."/>
            <person name="Jackman S.D."/>
            <person name="Nguyen A."/>
            <person name="Li M."/>
            <person name="Henderson H."/>
            <person name="Janes J.K."/>
            <person name="Zhao Y."/>
            <person name="Pandoh P."/>
            <person name="Moore R."/>
            <person name="Sperling F.A."/>
            <person name="Huber D.P."/>
            <person name="Birol I."/>
            <person name="Jones S.J."/>
            <person name="Bohlmann J."/>
        </authorList>
    </citation>
    <scope>NUCLEOTIDE SEQUENCE</scope>
</reference>
<organism evidence="4 5">
    <name type="scientific">Dendroctonus ponderosae</name>
    <name type="common">Mountain pine beetle</name>
    <dbReference type="NCBI Taxonomy" id="77166"/>
    <lineage>
        <taxon>Eukaryota</taxon>
        <taxon>Metazoa</taxon>
        <taxon>Ecdysozoa</taxon>
        <taxon>Arthropoda</taxon>
        <taxon>Hexapoda</taxon>
        <taxon>Insecta</taxon>
        <taxon>Pterygota</taxon>
        <taxon>Neoptera</taxon>
        <taxon>Endopterygota</taxon>
        <taxon>Coleoptera</taxon>
        <taxon>Polyphaga</taxon>
        <taxon>Cucujiformia</taxon>
        <taxon>Curculionidae</taxon>
        <taxon>Scolytinae</taxon>
        <taxon>Dendroctonus</taxon>
    </lineage>
</organism>
<sequence>MPIETLSKKPSKKILTDIQHCDFSSLQALKVKDPHFHWSSVIYEKTGDTALHVAARLGHLTVIDYLLEEYAPQTVDVRNQNDKTPLHEAAQFGQWESVVKLLSYGAEVNALRRGDWTPLMLACTKIQPVINLKIVKLLVEKGAYINMPNKDGWTCVHILAREGGVDVLHYLINQGLNVCPKTKNGRTALHIAALHGNIEILDMVLEHLDINSKDSCGNTALHEGLLGQHVHVAKHLVSRGASTDCRNNSDFSVLHLAASQNNCEVMDYVLRELSFEINCQNSNGWSALHCAARKRNEKVFCYLKNMGADLALKDRFGRTALDYFTEVKA</sequence>
<protein>
    <submittedName>
        <fullName evidence="4">Uncharacterized protein</fullName>
    </submittedName>
</protein>
<feature type="repeat" description="ANK" evidence="3">
    <location>
        <begin position="114"/>
        <end position="150"/>
    </location>
</feature>
<dbReference type="PRINTS" id="PR01415">
    <property type="entry name" value="ANKYRIN"/>
</dbReference>
<dbReference type="PANTHER" id="PTHR24171:SF9">
    <property type="entry name" value="ANKYRIN REPEAT DOMAIN-CONTAINING PROTEIN 39"/>
    <property type="match status" value="1"/>
</dbReference>
<dbReference type="Gene3D" id="1.25.40.20">
    <property type="entry name" value="Ankyrin repeat-containing domain"/>
    <property type="match status" value="5"/>
</dbReference>
<evidence type="ECO:0000256" key="2">
    <source>
        <dbReference type="ARBA" id="ARBA00023043"/>
    </source>
</evidence>
<dbReference type="SMART" id="SM00248">
    <property type="entry name" value="ANK"/>
    <property type="match status" value="8"/>
</dbReference>
<evidence type="ECO:0000313" key="4">
    <source>
        <dbReference type="EMBL" id="ERL90225.1"/>
    </source>
</evidence>
<feature type="repeat" description="ANK" evidence="3">
    <location>
        <begin position="216"/>
        <end position="248"/>
    </location>
</feature>
<dbReference type="PROSITE" id="PS50297">
    <property type="entry name" value="ANK_REP_REGION"/>
    <property type="match status" value="5"/>
</dbReference>
<feature type="repeat" description="ANK" evidence="3">
    <location>
        <begin position="184"/>
        <end position="207"/>
    </location>
</feature>
<feature type="repeat" description="ANK" evidence="3">
    <location>
        <begin position="283"/>
        <end position="315"/>
    </location>
</feature>
<dbReference type="InterPro" id="IPR002110">
    <property type="entry name" value="Ankyrin_rpt"/>
</dbReference>
<dbReference type="OrthoDB" id="194358at2759"/>
<feature type="repeat" description="ANK" evidence="3">
    <location>
        <begin position="46"/>
        <end position="68"/>
    </location>
</feature>
<evidence type="ECO:0000256" key="1">
    <source>
        <dbReference type="ARBA" id="ARBA00022737"/>
    </source>
</evidence>
<evidence type="ECO:0000313" key="5">
    <source>
        <dbReference type="Proteomes" id="UP000030742"/>
    </source>
</evidence>
<dbReference type="PANTHER" id="PTHR24171">
    <property type="entry name" value="ANKYRIN REPEAT DOMAIN-CONTAINING PROTEIN 39-RELATED"/>
    <property type="match status" value="1"/>
</dbReference>
<accession>U4UJP7</accession>
<dbReference type="Proteomes" id="UP000030742">
    <property type="component" value="Unassembled WGS sequence"/>
</dbReference>
<feature type="repeat" description="ANK" evidence="3">
    <location>
        <begin position="151"/>
        <end position="183"/>
    </location>
</feature>
<evidence type="ECO:0000256" key="3">
    <source>
        <dbReference type="PROSITE-ProRule" id="PRU00023"/>
    </source>
</evidence>
<dbReference type="SUPFAM" id="SSF48403">
    <property type="entry name" value="Ankyrin repeat"/>
    <property type="match status" value="1"/>
</dbReference>
<dbReference type="STRING" id="77166.U4UJP7"/>
<dbReference type="EMBL" id="KB632225">
    <property type="protein sequence ID" value="ERL90225.1"/>
    <property type="molecule type" value="Genomic_DNA"/>
</dbReference>
<dbReference type="InterPro" id="IPR036770">
    <property type="entry name" value="Ankyrin_rpt-contain_sf"/>
</dbReference>
<dbReference type="PROSITE" id="PS50088">
    <property type="entry name" value="ANK_REPEAT"/>
    <property type="match status" value="7"/>
</dbReference>
<dbReference type="Pfam" id="PF00023">
    <property type="entry name" value="Ank"/>
    <property type="match status" value="1"/>
</dbReference>
<keyword evidence="2 3" id="KW-0040">ANK repeat</keyword>
<dbReference type="Pfam" id="PF12796">
    <property type="entry name" value="Ank_2"/>
    <property type="match status" value="3"/>
</dbReference>
<dbReference type="AlphaFoldDB" id="U4UJP7"/>
<name>U4UJP7_DENPD</name>
<proteinExistence type="predicted"/>
<gene>
    <name evidence="4" type="ORF">D910_07578</name>
</gene>
<keyword evidence="1" id="KW-0677">Repeat</keyword>
<feature type="repeat" description="ANK" evidence="3">
    <location>
        <begin position="81"/>
        <end position="113"/>
    </location>
</feature>